<evidence type="ECO:0000256" key="3">
    <source>
        <dbReference type="SAM" id="SignalP"/>
    </source>
</evidence>
<feature type="compositionally biased region" description="Low complexity" evidence="1">
    <location>
        <begin position="253"/>
        <end position="287"/>
    </location>
</feature>
<dbReference type="OrthoDB" id="5985073at2759"/>
<gene>
    <name evidence="4" type="ORF">BDV29DRAFT_148414</name>
</gene>
<keyword evidence="2" id="KW-0812">Transmembrane</keyword>
<name>A0A5N5X052_9EURO</name>
<keyword evidence="2" id="KW-0472">Membrane</keyword>
<dbReference type="Proteomes" id="UP000326565">
    <property type="component" value="Unassembled WGS sequence"/>
</dbReference>
<dbReference type="AlphaFoldDB" id="A0A5N5X052"/>
<evidence type="ECO:0000256" key="1">
    <source>
        <dbReference type="SAM" id="MobiDB-lite"/>
    </source>
</evidence>
<evidence type="ECO:0000313" key="5">
    <source>
        <dbReference type="Proteomes" id="UP000326565"/>
    </source>
</evidence>
<keyword evidence="3" id="KW-0732">Signal</keyword>
<accession>A0A5N5X052</accession>
<keyword evidence="5" id="KW-1185">Reference proteome</keyword>
<dbReference type="EMBL" id="ML732241">
    <property type="protein sequence ID" value="KAB8072722.1"/>
    <property type="molecule type" value="Genomic_DNA"/>
</dbReference>
<proteinExistence type="predicted"/>
<feature type="region of interest" description="Disordered" evidence="1">
    <location>
        <begin position="253"/>
        <end position="288"/>
    </location>
</feature>
<protein>
    <submittedName>
        <fullName evidence="4">Uncharacterized protein</fullName>
    </submittedName>
</protein>
<keyword evidence="2" id="KW-1133">Transmembrane helix</keyword>
<feature type="transmembrane region" description="Helical" evidence="2">
    <location>
        <begin position="296"/>
        <end position="315"/>
    </location>
</feature>
<reference evidence="4 5" key="1">
    <citation type="submission" date="2019-04" db="EMBL/GenBank/DDBJ databases">
        <title>Friends and foes A comparative genomics study of 23 Aspergillus species from section Flavi.</title>
        <authorList>
            <consortium name="DOE Joint Genome Institute"/>
            <person name="Kjaerbolling I."/>
            <person name="Vesth T."/>
            <person name="Frisvad J.C."/>
            <person name="Nybo J.L."/>
            <person name="Theobald S."/>
            <person name="Kildgaard S."/>
            <person name="Isbrandt T."/>
            <person name="Kuo A."/>
            <person name="Sato A."/>
            <person name="Lyhne E.K."/>
            <person name="Kogle M.E."/>
            <person name="Wiebenga A."/>
            <person name="Kun R.S."/>
            <person name="Lubbers R.J."/>
            <person name="Makela M.R."/>
            <person name="Barry K."/>
            <person name="Chovatia M."/>
            <person name="Clum A."/>
            <person name="Daum C."/>
            <person name="Haridas S."/>
            <person name="He G."/>
            <person name="LaButti K."/>
            <person name="Lipzen A."/>
            <person name="Mondo S."/>
            <person name="Riley R."/>
            <person name="Salamov A."/>
            <person name="Simmons B.A."/>
            <person name="Magnuson J.K."/>
            <person name="Henrissat B."/>
            <person name="Mortensen U.H."/>
            <person name="Larsen T.O."/>
            <person name="Devries R.P."/>
            <person name="Grigoriev I.V."/>
            <person name="Machida M."/>
            <person name="Baker S.E."/>
            <person name="Andersen M.R."/>
        </authorList>
    </citation>
    <scope>NUCLEOTIDE SEQUENCE [LARGE SCALE GENOMIC DNA]</scope>
    <source>
        <strain evidence="4 5">CBS 151.66</strain>
    </source>
</reference>
<feature type="chain" id="PRO_5025025127" evidence="3">
    <location>
        <begin position="20"/>
        <end position="316"/>
    </location>
</feature>
<evidence type="ECO:0000256" key="2">
    <source>
        <dbReference type="SAM" id="Phobius"/>
    </source>
</evidence>
<organism evidence="4 5">
    <name type="scientific">Aspergillus leporis</name>
    <dbReference type="NCBI Taxonomy" id="41062"/>
    <lineage>
        <taxon>Eukaryota</taxon>
        <taxon>Fungi</taxon>
        <taxon>Dikarya</taxon>
        <taxon>Ascomycota</taxon>
        <taxon>Pezizomycotina</taxon>
        <taxon>Eurotiomycetes</taxon>
        <taxon>Eurotiomycetidae</taxon>
        <taxon>Eurotiales</taxon>
        <taxon>Aspergillaceae</taxon>
        <taxon>Aspergillus</taxon>
        <taxon>Aspergillus subgen. Circumdati</taxon>
    </lineage>
</organism>
<feature type="signal peptide" evidence="3">
    <location>
        <begin position="1"/>
        <end position="19"/>
    </location>
</feature>
<evidence type="ECO:0000313" key="4">
    <source>
        <dbReference type="EMBL" id="KAB8072722.1"/>
    </source>
</evidence>
<sequence>MHKLYALLLAYLLPSLTQAFSLNTTTKYWNYTTSELASTTSQKCKDAYSADIACGYYLVQLVNANEERYFLSDMEAENFTQTCTAACHSSLTKYISNVKDACTESGDAAIQSLGFMGDEGTAKVPVQTIGHIFQYHLMRSCAKDEDGENCYLTQSSVLPADFSCDWNCALAYYWNLHFYPYSAWSVGNDYYVAWDEDENQIKYGNNMLLNDGTTLTVDHLGWKTILGCGFGNSTEPPFDIGFSGDMGDSEVLSVSKSSNSTSMSGNSTTSTATSTASGTSSSATPSSMQTGGAGKLFYFTVGYPAAVMVLCLYTMI</sequence>